<protein>
    <submittedName>
        <fullName evidence="1">Uncharacterized protein</fullName>
    </submittedName>
</protein>
<sequence length="780" mass="87085">MKFANGTVSELASWILRHKEAEQYCKTPNHGRGPVSYYQIRVMASTSRQSSDVSILTPQYMEKLQSLCKHHTTSVADIDAIFKGFRRTLDVRRPKSSAAPSTSASAACKASKKRDKKSCGDGGGTAPRYIGFERPCTWEPDQKPCWIMADLDLWNRILARNCVELREVKWGELSLQGYQWPENQPKLVDVFHVTLLIHVLLQQHSGQRTEKRLFCEAITTMMNLSVLTLSGMWFNEDLVPALGSFVEHATALSNLQLQDIEASHTDAGVFLDCLARNRSLESLWIDECLLVVQEGQALAAVVQNHVTLKKIEVNGCLDFTPTALLKAAVQSKSLRSLTLHKCGLEVQDIQDMASALTFNPLYRGCDAPSARTKLQRLTFNNCGPSSVNMDKAFAKLIGGKYIMFHGLLVYLKIFSCGLGDMFAMGAAYKLYFDIRLRELNVESNSFSIGAMRSLIGALESIASALAGRLRWDNPRASDFSNSILAAHTPSVCVRLDKYGDEDVAVFLEAIARNRRIDSALIECVTPDRPAVVKKLADTLTSTRSLRKVLLFIEYLVLAVSLPDADVVKLFRALECNRTVTDLHLHCITFSKRITQALGRFVRSNQSVAFLTIDLQYSDPDADRPVQSRRICLELKEALRQNRFITSLSVQLGPCDQSTEPIIKDCLRRNAALLNQAVRFVRGSMERVDALAFETLQHCGSVRTRLAVLLDVSDELAVEMVAEARARLAFNYFTLAGVVKTKVACHRNRKAKKRKTSLDNVGRALHARISSYLRLTDVVDI</sequence>
<comment type="caution">
    <text evidence="1">The sequence shown here is derived from an EMBL/GenBank/DDBJ whole genome shotgun (WGS) entry which is preliminary data.</text>
</comment>
<reference evidence="1" key="1">
    <citation type="submission" date="2020-05" db="EMBL/GenBank/DDBJ databases">
        <title>Large-scale comparative analyses of tick genomes elucidate their genetic diversity and vector capacities.</title>
        <authorList>
            <person name="Jia N."/>
            <person name="Wang J."/>
            <person name="Shi W."/>
            <person name="Du L."/>
            <person name="Sun Y."/>
            <person name="Zhan W."/>
            <person name="Jiang J."/>
            <person name="Wang Q."/>
            <person name="Zhang B."/>
            <person name="Ji P."/>
            <person name="Sakyi L.B."/>
            <person name="Cui X."/>
            <person name="Yuan T."/>
            <person name="Jiang B."/>
            <person name="Yang W."/>
            <person name="Lam T.T.-Y."/>
            <person name="Chang Q."/>
            <person name="Ding S."/>
            <person name="Wang X."/>
            <person name="Zhu J."/>
            <person name="Ruan X."/>
            <person name="Zhao L."/>
            <person name="Wei J."/>
            <person name="Que T."/>
            <person name="Du C."/>
            <person name="Cheng J."/>
            <person name="Dai P."/>
            <person name="Han X."/>
            <person name="Huang E."/>
            <person name="Gao Y."/>
            <person name="Liu J."/>
            <person name="Shao H."/>
            <person name="Ye R."/>
            <person name="Li L."/>
            <person name="Wei W."/>
            <person name="Wang X."/>
            <person name="Wang C."/>
            <person name="Yang T."/>
            <person name="Huo Q."/>
            <person name="Li W."/>
            <person name="Guo W."/>
            <person name="Chen H."/>
            <person name="Zhou L."/>
            <person name="Ni X."/>
            <person name="Tian J."/>
            <person name="Zhou Y."/>
            <person name="Sheng Y."/>
            <person name="Liu T."/>
            <person name="Pan Y."/>
            <person name="Xia L."/>
            <person name="Li J."/>
            <person name="Zhao F."/>
            <person name="Cao W."/>
        </authorList>
    </citation>
    <scope>NUCLEOTIDE SEQUENCE</scope>
    <source>
        <strain evidence="1">Hyas-2018</strain>
    </source>
</reference>
<accession>A0ACB7RI81</accession>
<organism evidence="1 2">
    <name type="scientific">Hyalomma asiaticum</name>
    <name type="common">Tick</name>
    <dbReference type="NCBI Taxonomy" id="266040"/>
    <lineage>
        <taxon>Eukaryota</taxon>
        <taxon>Metazoa</taxon>
        <taxon>Ecdysozoa</taxon>
        <taxon>Arthropoda</taxon>
        <taxon>Chelicerata</taxon>
        <taxon>Arachnida</taxon>
        <taxon>Acari</taxon>
        <taxon>Parasitiformes</taxon>
        <taxon>Ixodida</taxon>
        <taxon>Ixodoidea</taxon>
        <taxon>Ixodidae</taxon>
        <taxon>Hyalomminae</taxon>
        <taxon>Hyalomma</taxon>
    </lineage>
</organism>
<name>A0ACB7RI81_HYAAI</name>
<evidence type="ECO:0000313" key="2">
    <source>
        <dbReference type="Proteomes" id="UP000821845"/>
    </source>
</evidence>
<dbReference type="EMBL" id="CM023489">
    <property type="protein sequence ID" value="KAH6921449.1"/>
    <property type="molecule type" value="Genomic_DNA"/>
</dbReference>
<keyword evidence="2" id="KW-1185">Reference proteome</keyword>
<gene>
    <name evidence="1" type="ORF">HPB50_000597</name>
</gene>
<evidence type="ECO:0000313" key="1">
    <source>
        <dbReference type="EMBL" id="KAH6921449.1"/>
    </source>
</evidence>
<proteinExistence type="predicted"/>
<dbReference type="Proteomes" id="UP000821845">
    <property type="component" value="Chromosome 9"/>
</dbReference>